<name>A0AA49JE68_9BACT</name>
<organism evidence="1">
    <name type="scientific">Roseihalotalea indica</name>
    <dbReference type="NCBI Taxonomy" id="2867963"/>
    <lineage>
        <taxon>Bacteria</taxon>
        <taxon>Pseudomonadati</taxon>
        <taxon>Bacteroidota</taxon>
        <taxon>Cytophagia</taxon>
        <taxon>Cytophagales</taxon>
        <taxon>Catalimonadaceae</taxon>
        <taxon>Roseihalotalea</taxon>
    </lineage>
</organism>
<reference evidence="1" key="2">
    <citation type="journal article" date="2024" name="Antonie Van Leeuwenhoek">
        <title>Roseihalotalea indica gen. nov., sp. nov., a halophilic Bacteroidetes from mesopelagic Southwest Indian Ocean with higher carbohydrate metabolic potential.</title>
        <authorList>
            <person name="Chen B."/>
            <person name="Zhang M."/>
            <person name="Lin D."/>
            <person name="Ye J."/>
            <person name="Tang K."/>
        </authorList>
    </citation>
    <scope>NUCLEOTIDE SEQUENCE</scope>
    <source>
        <strain evidence="1">TK19036</strain>
    </source>
</reference>
<evidence type="ECO:0000313" key="1">
    <source>
        <dbReference type="EMBL" id="WKN36851.1"/>
    </source>
</evidence>
<dbReference type="AlphaFoldDB" id="A0AA49JE68"/>
<reference evidence="1" key="1">
    <citation type="journal article" date="2023" name="Comput. Struct. Biotechnol. J.">
        <title>Discovery of a novel marine Bacteroidetes with a rich repertoire of carbohydrate-active enzymes.</title>
        <authorList>
            <person name="Chen B."/>
            <person name="Liu G."/>
            <person name="Chen Q."/>
            <person name="Wang H."/>
            <person name="Liu L."/>
            <person name="Tang K."/>
        </authorList>
    </citation>
    <scope>NUCLEOTIDE SEQUENCE</scope>
    <source>
        <strain evidence="1">TK19036</strain>
    </source>
</reference>
<protein>
    <submittedName>
        <fullName evidence="1">Uncharacterized protein</fullName>
    </submittedName>
</protein>
<accession>A0AA49JE68</accession>
<gene>
    <name evidence="1" type="ORF">K4G66_31285</name>
</gene>
<dbReference type="EMBL" id="CP120682">
    <property type="protein sequence ID" value="WKN36851.1"/>
    <property type="molecule type" value="Genomic_DNA"/>
</dbReference>
<sequence>MNMTLEEYKSTLEQPKAPDQLNNPLKALWYDARDDWEKAHEFAQMENDSESAWVHAYLHRKEGDTLNAQYWYTRASRSMPDQTFTEEWEIIVKNLL</sequence>
<proteinExistence type="predicted"/>